<comment type="cofactor">
    <cofactor evidence="1">
        <name>Mg(2+)</name>
        <dbReference type="ChEBI" id="CHEBI:18420"/>
    </cofactor>
</comment>
<dbReference type="InterPro" id="IPR002646">
    <property type="entry name" value="PolA_pol_head_dom"/>
</dbReference>
<proteinExistence type="inferred from homology"/>
<name>A0ABT9E489_9PROT</name>
<evidence type="ECO:0000256" key="3">
    <source>
        <dbReference type="ARBA" id="ARBA00022694"/>
    </source>
</evidence>
<protein>
    <submittedName>
        <fullName evidence="11">CCA tRNA nucleotidyltransferase</fullName>
    </submittedName>
</protein>
<dbReference type="InterPro" id="IPR032828">
    <property type="entry name" value="PolyA_RNA-bd"/>
</dbReference>
<evidence type="ECO:0000259" key="10">
    <source>
        <dbReference type="Pfam" id="PF12627"/>
    </source>
</evidence>
<evidence type="ECO:0000259" key="9">
    <source>
        <dbReference type="Pfam" id="PF01743"/>
    </source>
</evidence>
<feature type="domain" description="tRNA nucleotidyltransferase/poly(A) polymerase RNA and SrmB- binding" evidence="10">
    <location>
        <begin position="189"/>
        <end position="240"/>
    </location>
</feature>
<keyword evidence="8" id="KW-0694">RNA-binding</keyword>
<evidence type="ECO:0000256" key="7">
    <source>
        <dbReference type="ARBA" id="ARBA00022842"/>
    </source>
</evidence>
<dbReference type="PANTHER" id="PTHR46173:SF1">
    <property type="entry name" value="CCA TRNA NUCLEOTIDYLTRANSFERASE 1, MITOCHONDRIAL"/>
    <property type="match status" value="1"/>
</dbReference>
<reference evidence="11 12" key="1">
    <citation type="submission" date="2023-08" db="EMBL/GenBank/DDBJ databases">
        <title>The draft genome sequence of Paracraurococcus sp. LOR1-02.</title>
        <authorList>
            <person name="Kingkaew E."/>
            <person name="Tanasupawat S."/>
        </authorList>
    </citation>
    <scope>NUCLEOTIDE SEQUENCE [LARGE SCALE GENOMIC DNA]</scope>
    <source>
        <strain evidence="11 12">LOR1-02</strain>
    </source>
</reference>
<evidence type="ECO:0000256" key="4">
    <source>
        <dbReference type="ARBA" id="ARBA00022695"/>
    </source>
</evidence>
<comment type="similarity">
    <text evidence="8">Belongs to the tRNA nucleotidyltransferase/poly(A) polymerase family.</text>
</comment>
<keyword evidence="3" id="KW-0819">tRNA processing</keyword>
<dbReference type="Gene3D" id="1.10.3090.10">
    <property type="entry name" value="cca-adding enzyme, domain 2"/>
    <property type="match status" value="1"/>
</dbReference>
<evidence type="ECO:0000313" key="12">
    <source>
        <dbReference type="Proteomes" id="UP001243009"/>
    </source>
</evidence>
<dbReference type="EMBL" id="JAUTWS010000023">
    <property type="protein sequence ID" value="MDO9710995.1"/>
    <property type="molecule type" value="Genomic_DNA"/>
</dbReference>
<dbReference type="RefSeq" id="WP_305105853.1">
    <property type="nucleotide sequence ID" value="NZ_JAUTWS010000023.1"/>
</dbReference>
<keyword evidence="4" id="KW-0548">Nucleotidyltransferase</keyword>
<dbReference type="InterPro" id="IPR050264">
    <property type="entry name" value="Bact_CCA-adding_enz_type3_sf"/>
</dbReference>
<feature type="domain" description="Poly A polymerase head" evidence="9">
    <location>
        <begin position="32"/>
        <end position="153"/>
    </location>
</feature>
<dbReference type="Pfam" id="PF12627">
    <property type="entry name" value="PolyA_pol_RNAbd"/>
    <property type="match status" value="1"/>
</dbReference>
<dbReference type="PANTHER" id="PTHR46173">
    <property type="entry name" value="CCA TRNA NUCLEOTIDYLTRANSFERASE 1, MITOCHONDRIAL"/>
    <property type="match status" value="1"/>
</dbReference>
<keyword evidence="12" id="KW-1185">Reference proteome</keyword>
<comment type="caution">
    <text evidence="11">The sequence shown here is derived from an EMBL/GenBank/DDBJ whole genome shotgun (WGS) entry which is preliminary data.</text>
</comment>
<evidence type="ECO:0000256" key="1">
    <source>
        <dbReference type="ARBA" id="ARBA00001946"/>
    </source>
</evidence>
<evidence type="ECO:0000256" key="6">
    <source>
        <dbReference type="ARBA" id="ARBA00022741"/>
    </source>
</evidence>
<organism evidence="11 12">
    <name type="scientific">Paracraurococcus lichenis</name>
    <dbReference type="NCBI Taxonomy" id="3064888"/>
    <lineage>
        <taxon>Bacteria</taxon>
        <taxon>Pseudomonadati</taxon>
        <taxon>Pseudomonadota</taxon>
        <taxon>Alphaproteobacteria</taxon>
        <taxon>Acetobacterales</taxon>
        <taxon>Roseomonadaceae</taxon>
        <taxon>Paracraurococcus</taxon>
    </lineage>
</organism>
<dbReference type="Proteomes" id="UP001243009">
    <property type="component" value="Unassembled WGS sequence"/>
</dbReference>
<dbReference type="SUPFAM" id="SSF81301">
    <property type="entry name" value="Nucleotidyltransferase"/>
    <property type="match status" value="1"/>
</dbReference>
<dbReference type="InterPro" id="IPR043519">
    <property type="entry name" value="NT_sf"/>
</dbReference>
<dbReference type="Gene3D" id="3.30.460.10">
    <property type="entry name" value="Beta Polymerase, domain 2"/>
    <property type="match status" value="1"/>
</dbReference>
<dbReference type="Pfam" id="PF01743">
    <property type="entry name" value="PolyA_pol"/>
    <property type="match status" value="1"/>
</dbReference>
<dbReference type="CDD" id="cd05398">
    <property type="entry name" value="NT_ClassII-CCAase"/>
    <property type="match status" value="1"/>
</dbReference>
<evidence type="ECO:0000313" key="11">
    <source>
        <dbReference type="EMBL" id="MDO9710995.1"/>
    </source>
</evidence>
<evidence type="ECO:0000256" key="8">
    <source>
        <dbReference type="RuleBase" id="RU003953"/>
    </source>
</evidence>
<evidence type="ECO:0000256" key="2">
    <source>
        <dbReference type="ARBA" id="ARBA00022679"/>
    </source>
</evidence>
<dbReference type="SUPFAM" id="SSF81891">
    <property type="entry name" value="Poly A polymerase C-terminal region-like"/>
    <property type="match status" value="1"/>
</dbReference>
<gene>
    <name evidence="11" type="ORF">Q7A36_21770</name>
</gene>
<keyword evidence="5" id="KW-0479">Metal-binding</keyword>
<keyword evidence="2 8" id="KW-0808">Transferase</keyword>
<keyword evidence="6" id="KW-0547">Nucleotide-binding</keyword>
<keyword evidence="7" id="KW-0460">Magnesium</keyword>
<sequence>MTADPPAAQLDPPDLLRRGAPAAVLAALPGARAVGGVVRDLLAGRPVQDVDVAAPLPPEAIAARLRAAGLKVFETGLAHGTVTAVLEGEPVEVTSLRRDLATDGRHAEVEWTTDWREDAARRDFTINAMSLSAEGALFDYFGGRADLTAGRVRFVGDPATRLAEDYLRALRFFRFQARYGEGAPDLAAVAAIRAAVPGLARLSAERVWMELKRLLAAPDPVAALALMAETGVLGAVLPEGADRVVLAALVAAGGPVDPLLRIAALVAPEAADAGLPQRLRWSVAEAARYAAARDLAPVLALPEGAALRRVLADVAPDAALDRAWIAEARGLPGDWAALRARIAATPRPIFPLKGRDGLAAGIPPGPALGAALAETRAWWLWRGCTDDAEACRAHLREAAARPAG</sequence>
<evidence type="ECO:0000256" key="5">
    <source>
        <dbReference type="ARBA" id="ARBA00022723"/>
    </source>
</evidence>
<accession>A0ABT9E489</accession>